<dbReference type="AlphaFoldDB" id="A0A0L7KRJ0"/>
<evidence type="ECO:0000313" key="3">
    <source>
        <dbReference type="EMBL" id="KOB65700.1"/>
    </source>
</evidence>
<organism evidence="3 4">
    <name type="scientific">Operophtera brumata</name>
    <name type="common">Winter moth</name>
    <name type="synonym">Phalaena brumata</name>
    <dbReference type="NCBI Taxonomy" id="104452"/>
    <lineage>
        <taxon>Eukaryota</taxon>
        <taxon>Metazoa</taxon>
        <taxon>Ecdysozoa</taxon>
        <taxon>Arthropoda</taxon>
        <taxon>Hexapoda</taxon>
        <taxon>Insecta</taxon>
        <taxon>Pterygota</taxon>
        <taxon>Neoptera</taxon>
        <taxon>Endopterygota</taxon>
        <taxon>Lepidoptera</taxon>
        <taxon>Glossata</taxon>
        <taxon>Ditrysia</taxon>
        <taxon>Geometroidea</taxon>
        <taxon>Geometridae</taxon>
        <taxon>Larentiinae</taxon>
        <taxon>Operophtera</taxon>
    </lineage>
</organism>
<name>A0A0L7KRJ0_OPEBR</name>
<keyword evidence="4" id="KW-1185">Reference proteome</keyword>
<feature type="non-terminal residue" evidence="3">
    <location>
        <position position="437"/>
    </location>
</feature>
<proteinExistence type="predicted"/>
<evidence type="ECO:0000313" key="4">
    <source>
        <dbReference type="Proteomes" id="UP000037510"/>
    </source>
</evidence>
<feature type="transmembrane region" description="Helical" evidence="2">
    <location>
        <begin position="54"/>
        <end position="76"/>
    </location>
</feature>
<evidence type="ECO:0000256" key="1">
    <source>
        <dbReference type="SAM" id="MobiDB-lite"/>
    </source>
</evidence>
<comment type="caution">
    <text evidence="3">The sequence shown here is derived from an EMBL/GenBank/DDBJ whole genome shotgun (WGS) entry which is preliminary data.</text>
</comment>
<dbReference type="STRING" id="104452.A0A0L7KRJ0"/>
<keyword evidence="2" id="KW-0472">Membrane</keyword>
<keyword evidence="2" id="KW-0812">Transmembrane</keyword>
<protein>
    <submittedName>
        <fullName evidence="3">Uncharacterized protein</fullName>
    </submittedName>
</protein>
<feature type="region of interest" description="Disordered" evidence="1">
    <location>
        <begin position="405"/>
        <end position="437"/>
    </location>
</feature>
<sequence length="437" mass="48584">MYKTVRHGENSLQYTILPQTEEVLNNSGMKGKGRDYSPSIHVRRSPRRHSVKDYCIALCTLLVLVITAITVVYVLGQKLFEPWLQTDRKDIMSSVVLKYRGLDASEVSSPASKLETISTISTTTYATTTVTVPTVSTTVERSTSPPWIMPALRSWKSSSTIQTIPTEGSDIPPEKPRSKELTAEDNMSIKPWEKDTIIRPTATPESITLNNVIKYSRAFPPEKPVVTKVFDDVLITTKNTPVETTENSKLNDLKDALLSVDDDDDFKESLEVDEVFSLPPMKPESGGSYSDVDEVTMSKPAVTDIPPEKPRSKELTAEDNMSIKPWEKDTIIRPTATPESITLNNVIKYSRAFPPEKPVVTKVFDDVLITTKNTPVETTENSKLNDLKDALLSVDDDDDFKESLEVDEVFSLPPMKPESGGSYSDVDEVTMSKPAVT</sequence>
<dbReference type="EMBL" id="JTDY01006777">
    <property type="protein sequence ID" value="KOB65700.1"/>
    <property type="molecule type" value="Genomic_DNA"/>
</dbReference>
<keyword evidence="2" id="KW-1133">Transmembrane helix</keyword>
<accession>A0A0L7KRJ0</accession>
<evidence type="ECO:0000256" key="2">
    <source>
        <dbReference type="SAM" id="Phobius"/>
    </source>
</evidence>
<dbReference type="Proteomes" id="UP000037510">
    <property type="component" value="Unassembled WGS sequence"/>
</dbReference>
<reference evidence="3 4" key="1">
    <citation type="journal article" date="2015" name="Genome Biol. Evol.">
        <title>The genome of winter moth (Operophtera brumata) provides a genomic perspective on sexual dimorphism and phenology.</title>
        <authorList>
            <person name="Derks M.F."/>
            <person name="Smit S."/>
            <person name="Salis L."/>
            <person name="Schijlen E."/>
            <person name="Bossers A."/>
            <person name="Mateman C."/>
            <person name="Pijl A.S."/>
            <person name="de Ridder D."/>
            <person name="Groenen M.A."/>
            <person name="Visser M.E."/>
            <person name="Megens H.J."/>
        </authorList>
    </citation>
    <scope>NUCLEOTIDE SEQUENCE [LARGE SCALE GENOMIC DNA]</scope>
    <source>
        <strain evidence="3">WM2013NL</strain>
        <tissue evidence="3">Head and thorax</tissue>
    </source>
</reference>
<gene>
    <name evidence="3" type="ORF">OBRU01_22283</name>
</gene>